<protein>
    <submittedName>
        <fullName evidence="2">Uncharacterized protein</fullName>
    </submittedName>
</protein>
<feature type="region of interest" description="Disordered" evidence="1">
    <location>
        <begin position="68"/>
        <end position="87"/>
    </location>
</feature>
<keyword evidence="3" id="KW-1185">Reference proteome</keyword>
<evidence type="ECO:0000313" key="2">
    <source>
        <dbReference type="EMBL" id="CAG9310803.1"/>
    </source>
</evidence>
<sequence length="202" mass="23194">MGTRKTRGIFVSDYEARSPRGYNFPTDYSFDANSVIDDRRRSMALPLYQQAHGPETHSLCKPRNEILEGRQSPRPTKSININDPLISTTPIIHPKDSKIKAMPCINLEDRPQISDSQDGECDIEPWKRMIGNASELMLLKFQETLMIERTIMLEIINKDSKRDQVLLELTKKLETLNRENAILALENKGLQGMMHTWNPQIS</sequence>
<evidence type="ECO:0000256" key="1">
    <source>
        <dbReference type="SAM" id="MobiDB-lite"/>
    </source>
</evidence>
<evidence type="ECO:0000313" key="3">
    <source>
        <dbReference type="Proteomes" id="UP001162131"/>
    </source>
</evidence>
<feature type="compositionally biased region" description="Polar residues" evidence="1">
    <location>
        <begin position="73"/>
        <end position="87"/>
    </location>
</feature>
<organism evidence="2 3">
    <name type="scientific">Blepharisma stoltei</name>
    <dbReference type="NCBI Taxonomy" id="1481888"/>
    <lineage>
        <taxon>Eukaryota</taxon>
        <taxon>Sar</taxon>
        <taxon>Alveolata</taxon>
        <taxon>Ciliophora</taxon>
        <taxon>Postciliodesmatophora</taxon>
        <taxon>Heterotrichea</taxon>
        <taxon>Heterotrichida</taxon>
        <taxon>Blepharismidae</taxon>
        <taxon>Blepharisma</taxon>
    </lineage>
</organism>
<accession>A0AAU9I5Y1</accession>
<dbReference type="AlphaFoldDB" id="A0AAU9I5Y1"/>
<gene>
    <name evidence="2" type="ORF">BSTOLATCC_MIC2517</name>
</gene>
<dbReference type="Proteomes" id="UP001162131">
    <property type="component" value="Unassembled WGS sequence"/>
</dbReference>
<comment type="caution">
    <text evidence="2">The sequence shown here is derived from an EMBL/GenBank/DDBJ whole genome shotgun (WGS) entry which is preliminary data.</text>
</comment>
<name>A0AAU9I5Y1_9CILI</name>
<proteinExistence type="predicted"/>
<reference evidence="2" key="1">
    <citation type="submission" date="2021-09" db="EMBL/GenBank/DDBJ databases">
        <authorList>
            <consortium name="AG Swart"/>
            <person name="Singh M."/>
            <person name="Singh A."/>
            <person name="Seah K."/>
            <person name="Emmerich C."/>
        </authorList>
    </citation>
    <scope>NUCLEOTIDE SEQUENCE</scope>
    <source>
        <strain evidence="2">ATCC30299</strain>
    </source>
</reference>
<dbReference type="EMBL" id="CAJZBQ010000003">
    <property type="protein sequence ID" value="CAG9310803.1"/>
    <property type="molecule type" value="Genomic_DNA"/>
</dbReference>